<feature type="binding site" evidence="5">
    <location>
        <position position="2"/>
    </location>
    <ligand>
        <name>Ni(2+)</name>
        <dbReference type="ChEBI" id="CHEBI:49786"/>
    </ligand>
</feature>
<dbReference type="HAMAP" id="MF_00213">
    <property type="entry name" value="HypA_HybF"/>
    <property type="match status" value="1"/>
</dbReference>
<keyword evidence="2 5" id="KW-0533">Nickel</keyword>
<organism evidence="6 7">
    <name type="scientific">Pelotomaculum schinkii</name>
    <dbReference type="NCBI Taxonomy" id="78350"/>
    <lineage>
        <taxon>Bacteria</taxon>
        <taxon>Bacillati</taxon>
        <taxon>Bacillota</taxon>
        <taxon>Clostridia</taxon>
        <taxon>Eubacteriales</taxon>
        <taxon>Desulfotomaculaceae</taxon>
        <taxon>Pelotomaculum</taxon>
    </lineage>
</organism>
<comment type="caution">
    <text evidence="6">The sequence shown here is derived from an EMBL/GenBank/DDBJ whole genome shotgun (WGS) entry which is preliminary data.</text>
</comment>
<feature type="binding site" evidence="5">
    <location>
        <position position="73"/>
    </location>
    <ligand>
        <name>Zn(2+)</name>
        <dbReference type="ChEBI" id="CHEBI:29105"/>
    </ligand>
</feature>
<dbReference type="NCBIfam" id="TIGR00100">
    <property type="entry name" value="hypA"/>
    <property type="match status" value="1"/>
</dbReference>
<evidence type="ECO:0000256" key="4">
    <source>
        <dbReference type="ARBA" id="ARBA00022833"/>
    </source>
</evidence>
<dbReference type="Pfam" id="PF01155">
    <property type="entry name" value="HypA"/>
    <property type="match status" value="1"/>
</dbReference>
<dbReference type="GO" id="GO:0008270">
    <property type="term" value="F:zinc ion binding"/>
    <property type="evidence" value="ECO:0007669"/>
    <property type="project" value="UniProtKB-UniRule"/>
</dbReference>
<sequence length="117" mass="12911">MHELSVTKSVLQLVIKHAEANKVSKVVGVKLEIGEMRDIVEDLMQKCFLFMARGTVAEGAAVKINVIPLTCICRDCNEVFPVDSHKGFDNLSCPKCGGINLVPYTGQEFFIKEIDVV</sequence>
<dbReference type="RefSeq" id="WP_190259608.1">
    <property type="nucleotide sequence ID" value="NZ_QFGA01000005.1"/>
</dbReference>
<evidence type="ECO:0000256" key="3">
    <source>
        <dbReference type="ARBA" id="ARBA00022723"/>
    </source>
</evidence>
<keyword evidence="7" id="KW-1185">Reference proteome</keyword>
<dbReference type="GO" id="GO:0016151">
    <property type="term" value="F:nickel cation binding"/>
    <property type="evidence" value="ECO:0007669"/>
    <property type="project" value="UniProtKB-UniRule"/>
</dbReference>
<feature type="binding site" evidence="5">
    <location>
        <position position="76"/>
    </location>
    <ligand>
        <name>Zn(2+)</name>
        <dbReference type="ChEBI" id="CHEBI:29105"/>
    </ligand>
</feature>
<feature type="binding site" evidence="5">
    <location>
        <position position="93"/>
    </location>
    <ligand>
        <name>Zn(2+)</name>
        <dbReference type="ChEBI" id="CHEBI:29105"/>
    </ligand>
</feature>
<accession>A0A4Y7R5T2</accession>
<dbReference type="PANTHER" id="PTHR34535">
    <property type="entry name" value="HYDROGENASE MATURATION FACTOR HYPA"/>
    <property type="match status" value="1"/>
</dbReference>
<dbReference type="InterPro" id="IPR000688">
    <property type="entry name" value="HypA/HybF"/>
</dbReference>
<name>A0A4Y7R5T2_9FIRM</name>
<dbReference type="PIRSF" id="PIRSF004761">
    <property type="entry name" value="Hydrgn_mat_HypA"/>
    <property type="match status" value="1"/>
</dbReference>
<evidence type="ECO:0000313" key="7">
    <source>
        <dbReference type="Proteomes" id="UP000298324"/>
    </source>
</evidence>
<evidence type="ECO:0000256" key="1">
    <source>
        <dbReference type="ARBA" id="ARBA00010748"/>
    </source>
</evidence>
<keyword evidence="3 5" id="KW-0479">Metal-binding</keyword>
<dbReference type="Proteomes" id="UP000298324">
    <property type="component" value="Unassembled WGS sequence"/>
</dbReference>
<dbReference type="Gene3D" id="3.30.2320.80">
    <property type="match status" value="1"/>
</dbReference>
<reference evidence="6 7" key="1">
    <citation type="journal article" date="2018" name="Environ. Microbiol.">
        <title>Novel energy conservation strategies and behaviour of Pelotomaculum schinkii driving syntrophic propionate catabolism.</title>
        <authorList>
            <person name="Hidalgo-Ahumada C.A.P."/>
            <person name="Nobu M.K."/>
            <person name="Narihiro T."/>
            <person name="Tamaki H."/>
            <person name="Liu W.T."/>
            <person name="Kamagata Y."/>
            <person name="Stams A.J.M."/>
            <person name="Imachi H."/>
            <person name="Sousa D.Z."/>
        </authorList>
    </citation>
    <scope>NUCLEOTIDE SEQUENCE [LARGE SCALE GENOMIC DNA]</scope>
    <source>
        <strain evidence="6 7">HH</strain>
    </source>
</reference>
<gene>
    <name evidence="6" type="primary">hypA_1</name>
    <name evidence="5" type="synonym">hypA</name>
    <name evidence="6" type="ORF">Psch_04208</name>
</gene>
<dbReference type="GO" id="GO:0051604">
    <property type="term" value="P:protein maturation"/>
    <property type="evidence" value="ECO:0007669"/>
    <property type="project" value="InterPro"/>
</dbReference>
<evidence type="ECO:0000313" key="6">
    <source>
        <dbReference type="EMBL" id="TEB04079.1"/>
    </source>
</evidence>
<dbReference type="AlphaFoldDB" id="A0A4Y7R5T2"/>
<dbReference type="PROSITE" id="PS01249">
    <property type="entry name" value="HYPA"/>
    <property type="match status" value="1"/>
</dbReference>
<dbReference type="PANTHER" id="PTHR34535:SF3">
    <property type="entry name" value="HYDROGENASE MATURATION FACTOR HYPA"/>
    <property type="match status" value="1"/>
</dbReference>
<protein>
    <recommendedName>
        <fullName evidence="5">Hydrogenase maturation factor HypA</fullName>
    </recommendedName>
</protein>
<keyword evidence="4 5" id="KW-0862">Zinc</keyword>
<evidence type="ECO:0000256" key="2">
    <source>
        <dbReference type="ARBA" id="ARBA00022596"/>
    </source>
</evidence>
<dbReference type="InterPro" id="IPR020538">
    <property type="entry name" value="Hydgase_Ni_incorp_HypA/HybF_CS"/>
</dbReference>
<dbReference type="EMBL" id="QFGA01000005">
    <property type="protein sequence ID" value="TEB04079.1"/>
    <property type="molecule type" value="Genomic_DNA"/>
</dbReference>
<proteinExistence type="inferred from homology"/>
<comment type="function">
    <text evidence="5">Involved in the maturation of [NiFe] hydrogenases. Required for nickel insertion into the metal center of the hydrogenase.</text>
</comment>
<evidence type="ECO:0000256" key="5">
    <source>
        <dbReference type="HAMAP-Rule" id="MF_00213"/>
    </source>
</evidence>
<comment type="similarity">
    <text evidence="1 5">Belongs to the HypA/HybF family.</text>
</comment>
<feature type="binding site" evidence="5">
    <location>
        <position position="96"/>
    </location>
    <ligand>
        <name>Zn(2+)</name>
        <dbReference type="ChEBI" id="CHEBI:29105"/>
    </ligand>
</feature>